<gene>
    <name evidence="1" type="ORF">ABUW04_09375</name>
</gene>
<sequence>MEYERHKAKLDQLVTDYATDLLTRQQFTLAKGIAEAGVQEAREALDQHQDDYPLSSVPSDQTLRETWESAGLEWRRSVIRLVVERVIIHPGHLGYMKWHGYRFNPDHIEIVWKV</sequence>
<keyword evidence="2" id="KW-1185">Reference proteome</keyword>
<evidence type="ECO:0000313" key="1">
    <source>
        <dbReference type="EMBL" id="MFC1438464.1"/>
    </source>
</evidence>
<reference evidence="1 2" key="1">
    <citation type="submission" date="2024-06" db="EMBL/GenBank/DDBJ databases">
        <authorList>
            <person name="Lee S.D."/>
        </authorList>
    </citation>
    <scope>NUCLEOTIDE SEQUENCE [LARGE SCALE GENOMIC DNA]</scope>
    <source>
        <strain evidence="1 2">N1-10</strain>
    </source>
</reference>
<dbReference type="EMBL" id="JBEUKS010000003">
    <property type="protein sequence ID" value="MFC1438464.1"/>
    <property type="molecule type" value="Genomic_DNA"/>
</dbReference>
<dbReference type="RefSeq" id="WP_380563996.1">
    <property type="nucleotide sequence ID" value="NZ_JBEUKS010000003.1"/>
</dbReference>
<organism evidence="1 2">
    <name type="scientific">Streptacidiphilus jeojiensis</name>
    <dbReference type="NCBI Taxonomy" id="3229225"/>
    <lineage>
        <taxon>Bacteria</taxon>
        <taxon>Bacillati</taxon>
        <taxon>Actinomycetota</taxon>
        <taxon>Actinomycetes</taxon>
        <taxon>Kitasatosporales</taxon>
        <taxon>Streptomycetaceae</taxon>
        <taxon>Streptacidiphilus</taxon>
    </lineage>
</organism>
<dbReference type="Proteomes" id="UP001592581">
    <property type="component" value="Unassembled WGS sequence"/>
</dbReference>
<evidence type="ECO:0000313" key="2">
    <source>
        <dbReference type="Proteomes" id="UP001592581"/>
    </source>
</evidence>
<protein>
    <submittedName>
        <fullName evidence="1">Uncharacterized protein</fullName>
    </submittedName>
</protein>
<proteinExistence type="predicted"/>
<name>A0ABV6XKK8_9ACTN</name>
<accession>A0ABV6XKK8</accession>
<comment type="caution">
    <text evidence="1">The sequence shown here is derived from an EMBL/GenBank/DDBJ whole genome shotgun (WGS) entry which is preliminary data.</text>
</comment>